<evidence type="ECO:0000256" key="1">
    <source>
        <dbReference type="ARBA" id="ARBA00022574"/>
    </source>
</evidence>
<dbReference type="PROSITE" id="PS50294">
    <property type="entry name" value="WD_REPEATS_REGION"/>
    <property type="match status" value="1"/>
</dbReference>
<feature type="compositionally biased region" description="Low complexity" evidence="4">
    <location>
        <begin position="178"/>
        <end position="189"/>
    </location>
</feature>
<dbReference type="InterPro" id="IPR051179">
    <property type="entry name" value="WD_repeat_multifunction"/>
</dbReference>
<dbReference type="PANTHER" id="PTHR19857:SF8">
    <property type="entry name" value="ANGIO-ASSOCIATED MIGRATORY CELL PROTEIN"/>
    <property type="match status" value="1"/>
</dbReference>
<dbReference type="Proteomes" id="UP000023152">
    <property type="component" value="Unassembled WGS sequence"/>
</dbReference>
<dbReference type="OrthoDB" id="10261640at2759"/>
<proteinExistence type="predicted"/>
<reference evidence="5 6" key="1">
    <citation type="journal article" date="2013" name="Curr. Biol.">
        <title>The Genome of the Foraminiferan Reticulomyxa filosa.</title>
        <authorList>
            <person name="Glockner G."/>
            <person name="Hulsmann N."/>
            <person name="Schleicher M."/>
            <person name="Noegel A.A."/>
            <person name="Eichinger L."/>
            <person name="Gallinger C."/>
            <person name="Pawlowski J."/>
            <person name="Sierra R."/>
            <person name="Euteneuer U."/>
            <person name="Pillet L."/>
            <person name="Moustafa A."/>
            <person name="Platzer M."/>
            <person name="Groth M."/>
            <person name="Szafranski K."/>
            <person name="Schliwa M."/>
        </authorList>
    </citation>
    <scope>NUCLEOTIDE SEQUENCE [LARGE SCALE GENOMIC DNA]</scope>
</reference>
<feature type="compositionally biased region" description="Basic and acidic residues" evidence="4">
    <location>
        <begin position="1"/>
        <end position="15"/>
    </location>
</feature>
<comment type="caution">
    <text evidence="5">The sequence shown here is derived from an EMBL/GenBank/DDBJ whole genome shotgun (WGS) entry which is preliminary data.</text>
</comment>
<gene>
    <name evidence="5" type="ORF">RFI_28326</name>
</gene>
<feature type="repeat" description="WD" evidence="3">
    <location>
        <begin position="386"/>
        <end position="431"/>
    </location>
</feature>
<feature type="region of interest" description="Disordered" evidence="4">
    <location>
        <begin position="1"/>
        <end position="26"/>
    </location>
</feature>
<organism evidence="5 6">
    <name type="scientific">Reticulomyxa filosa</name>
    <dbReference type="NCBI Taxonomy" id="46433"/>
    <lineage>
        <taxon>Eukaryota</taxon>
        <taxon>Sar</taxon>
        <taxon>Rhizaria</taxon>
        <taxon>Retaria</taxon>
        <taxon>Foraminifera</taxon>
        <taxon>Monothalamids</taxon>
        <taxon>Reticulomyxidae</taxon>
        <taxon>Reticulomyxa</taxon>
    </lineage>
</organism>
<dbReference type="Pfam" id="PF00400">
    <property type="entry name" value="WD40"/>
    <property type="match status" value="6"/>
</dbReference>
<protein>
    <submittedName>
        <fullName evidence="5">Uncharacterized protein</fullName>
    </submittedName>
</protein>
<dbReference type="CDD" id="cd00200">
    <property type="entry name" value="WD40"/>
    <property type="match status" value="1"/>
</dbReference>
<dbReference type="EMBL" id="ASPP01024396">
    <property type="protein sequence ID" value="ETO09061.1"/>
    <property type="molecule type" value="Genomic_DNA"/>
</dbReference>
<feature type="compositionally biased region" description="Acidic residues" evidence="4">
    <location>
        <begin position="142"/>
        <end position="154"/>
    </location>
</feature>
<keyword evidence="1 3" id="KW-0853">WD repeat</keyword>
<dbReference type="InterPro" id="IPR015943">
    <property type="entry name" value="WD40/YVTN_repeat-like_dom_sf"/>
</dbReference>
<dbReference type="SUPFAM" id="SSF50978">
    <property type="entry name" value="WD40 repeat-like"/>
    <property type="match status" value="1"/>
</dbReference>
<evidence type="ECO:0000256" key="2">
    <source>
        <dbReference type="ARBA" id="ARBA00022737"/>
    </source>
</evidence>
<evidence type="ECO:0000256" key="3">
    <source>
        <dbReference type="PROSITE-ProRule" id="PRU00221"/>
    </source>
</evidence>
<dbReference type="InterPro" id="IPR001680">
    <property type="entry name" value="WD40_rpt"/>
</dbReference>
<dbReference type="SMART" id="SM00320">
    <property type="entry name" value="WD40"/>
    <property type="match status" value="8"/>
</dbReference>
<accession>X6M5Y6</accession>
<dbReference type="AlphaFoldDB" id="X6M5Y6"/>
<dbReference type="InterPro" id="IPR036322">
    <property type="entry name" value="WD40_repeat_dom_sf"/>
</dbReference>
<keyword evidence="6" id="KW-1185">Reference proteome</keyword>
<keyword evidence="2" id="KW-0677">Repeat</keyword>
<evidence type="ECO:0000256" key="4">
    <source>
        <dbReference type="SAM" id="MobiDB-lite"/>
    </source>
</evidence>
<evidence type="ECO:0000313" key="6">
    <source>
        <dbReference type="Proteomes" id="UP000023152"/>
    </source>
</evidence>
<name>X6M5Y6_RETFI</name>
<evidence type="ECO:0000313" key="5">
    <source>
        <dbReference type="EMBL" id="ETO09061.1"/>
    </source>
</evidence>
<feature type="repeat" description="WD" evidence="3">
    <location>
        <begin position="297"/>
        <end position="338"/>
    </location>
</feature>
<sequence>MSEDPEKITTAKSHDEMDEEISEDPPAQEVEAKNFDQMMENLEIAGDDDVDMEEQYIDVDMDGTMGKNAKIRDGGDKEQKQMESIDITNDSIHAFLGHDDEPVYSVAFNPAFSSTTHLQVLSGGGDDCAYLWEVAIPVKKEEDEDQEEAEEEEPIEMKSEATDAISQENNTKGDDDVATNPNATTTITTGKENEENGHLKEYTHKFANHKDTIVAVQYSKSHNHEYFAVASMDNSISIYHKNELYERLEGPGAEVEWIDWHPKGLLLLCGARDNTVWLWQIHTQPKKQQKSKILQVFGGHLAPVICGAFTKSGKNCYTGSEDGSLFFWDCNTGKAIHHFSAKSKLFHQSVVTTCDDQYNHPIIATGGDDHKIILLNYKSGSIIKCIFEHKDAVECVAFGSDNTLSSRYLLSASLDGLLNIYDVEKNGMIRSQCPHDNGVIVARWFNTQPLIATGDMSGIISIWDARIGTSARRFRGHLETVQSLDISLDDKWLVSGSDDGSALVFPMHL</sequence>
<feature type="repeat" description="WD" evidence="3">
    <location>
        <begin position="474"/>
        <end position="509"/>
    </location>
</feature>
<dbReference type="Gene3D" id="2.130.10.10">
    <property type="entry name" value="YVTN repeat-like/Quinoprotein amine dehydrogenase"/>
    <property type="match status" value="1"/>
</dbReference>
<dbReference type="PROSITE" id="PS50082">
    <property type="entry name" value="WD_REPEATS_2"/>
    <property type="match status" value="4"/>
</dbReference>
<dbReference type="PANTHER" id="PTHR19857">
    <property type="entry name" value="MITOCHONDRIAL DIVISION PROTEIN 1-RELATED"/>
    <property type="match status" value="1"/>
</dbReference>
<feature type="region of interest" description="Disordered" evidence="4">
    <location>
        <begin position="139"/>
        <end position="197"/>
    </location>
</feature>
<feature type="repeat" description="WD" evidence="3">
    <location>
        <begin position="248"/>
        <end position="289"/>
    </location>
</feature>